<proteinExistence type="predicted"/>
<sequence>MDGETNWSDTFTLDSEFHYIPGYWEWVKEVLSRSAKALKDAKVYDAIYGSLLLMIQMVQLIPLSPDTLVRVLSGILTKGTQENVFTEEEVPFGTQQWLIGLICTTTVMMTLTRSLNRLLYECWLQKLDSGLTEDHALSIKEEVQVIIEDMDGMGVDISPLKNFLESFFGLVTSYDQKRSTLADMATAVEKSESFLRAK</sequence>
<gene>
    <name evidence="1" type="ORF">HAX54_000243</name>
</gene>
<evidence type="ECO:0000313" key="2">
    <source>
        <dbReference type="Proteomes" id="UP000823775"/>
    </source>
</evidence>
<keyword evidence="2" id="KW-1185">Reference proteome</keyword>
<evidence type="ECO:0000313" key="1">
    <source>
        <dbReference type="EMBL" id="MCE3214907.1"/>
    </source>
</evidence>
<protein>
    <submittedName>
        <fullName evidence="1">Uncharacterized protein</fullName>
    </submittedName>
</protein>
<organism evidence="1 2">
    <name type="scientific">Datura stramonium</name>
    <name type="common">Jimsonweed</name>
    <name type="synonym">Common thornapple</name>
    <dbReference type="NCBI Taxonomy" id="4076"/>
    <lineage>
        <taxon>Eukaryota</taxon>
        <taxon>Viridiplantae</taxon>
        <taxon>Streptophyta</taxon>
        <taxon>Embryophyta</taxon>
        <taxon>Tracheophyta</taxon>
        <taxon>Spermatophyta</taxon>
        <taxon>Magnoliopsida</taxon>
        <taxon>eudicotyledons</taxon>
        <taxon>Gunneridae</taxon>
        <taxon>Pentapetalae</taxon>
        <taxon>asterids</taxon>
        <taxon>lamiids</taxon>
        <taxon>Solanales</taxon>
        <taxon>Solanaceae</taxon>
        <taxon>Solanoideae</taxon>
        <taxon>Datureae</taxon>
        <taxon>Datura</taxon>
    </lineage>
</organism>
<comment type="caution">
    <text evidence="1">The sequence shown here is derived from an EMBL/GenBank/DDBJ whole genome shotgun (WGS) entry which is preliminary data.</text>
</comment>
<accession>A0ABS8WPS6</accession>
<dbReference type="EMBL" id="JACEIK010010049">
    <property type="protein sequence ID" value="MCE3214907.1"/>
    <property type="molecule type" value="Genomic_DNA"/>
</dbReference>
<name>A0ABS8WPS6_DATST</name>
<reference evidence="1 2" key="1">
    <citation type="journal article" date="2021" name="BMC Genomics">
        <title>Datura genome reveals duplications of psychoactive alkaloid biosynthetic genes and high mutation rate following tissue culture.</title>
        <authorList>
            <person name="Rajewski A."/>
            <person name="Carter-House D."/>
            <person name="Stajich J."/>
            <person name="Litt A."/>
        </authorList>
    </citation>
    <scope>NUCLEOTIDE SEQUENCE [LARGE SCALE GENOMIC DNA]</scope>
    <source>
        <strain evidence="1">AR-01</strain>
    </source>
</reference>
<dbReference type="Proteomes" id="UP000823775">
    <property type="component" value="Unassembled WGS sequence"/>
</dbReference>